<dbReference type="InterPro" id="IPR014746">
    <property type="entry name" value="Gln_synth/guanido_kin_cat_dom"/>
</dbReference>
<dbReference type="PROSITE" id="PS51987">
    <property type="entry name" value="GS_CATALYTIC"/>
    <property type="match status" value="1"/>
</dbReference>
<dbReference type="Proteomes" id="UP000824120">
    <property type="component" value="Chromosome 10"/>
</dbReference>
<comment type="similarity">
    <text evidence="2 3">Belongs to the glutamine synthetase family.</text>
</comment>
<name>A0A9J5X6L5_SOLCO</name>
<dbReference type="GO" id="GO:0006542">
    <property type="term" value="P:glutamine biosynthetic process"/>
    <property type="evidence" value="ECO:0007669"/>
    <property type="project" value="InterPro"/>
</dbReference>
<evidence type="ECO:0000256" key="1">
    <source>
        <dbReference type="ARBA" id="ARBA00022598"/>
    </source>
</evidence>
<keyword evidence="1" id="KW-0436">Ligase</keyword>
<evidence type="ECO:0000256" key="3">
    <source>
        <dbReference type="RuleBase" id="RU000384"/>
    </source>
</evidence>
<dbReference type="OrthoDB" id="77835at2759"/>
<dbReference type="SUPFAM" id="SSF55931">
    <property type="entry name" value="Glutamine synthetase/guanido kinase"/>
    <property type="match status" value="1"/>
</dbReference>
<dbReference type="SMART" id="SM01230">
    <property type="entry name" value="Gln-synt_C"/>
    <property type="match status" value="1"/>
</dbReference>
<evidence type="ECO:0000313" key="5">
    <source>
        <dbReference type="EMBL" id="KAG5583077.1"/>
    </source>
</evidence>
<dbReference type="AlphaFoldDB" id="A0A9J5X6L5"/>
<keyword evidence="6" id="KW-1185">Reference proteome</keyword>
<dbReference type="EMBL" id="JACXVP010000010">
    <property type="protein sequence ID" value="KAG5583077.1"/>
    <property type="molecule type" value="Genomic_DNA"/>
</dbReference>
<sequence>MERCESSSVGEEGNYNSSDEPFKPVPFVRILWIDNSGIHRCRVIPRERLSFVKKHGLGLSPACLAALSSVSNSPAEGTNLGFTGMIRIIPDLSTRCKIPWEKQQEMTLADMCIEPDKPWEYCPREVFRRVTKILKDEFDLVVNVGFEIEFYLLKSVIKNGKEEWLPIDKTSYCSTSGFDVSSSILEDIVIYLQTMNITVEQVHAETGKGQFEVVLGYAEASTAIASLIYAREVIKSVARQHGQMATFVPKYAEDEDGSGSHVHISLSRNGENIFMASGDSKYGMSKIGESFMAGVLNHLPAIFAFTATHPLRQVIFDNPYCHYYPVSNVLDSIGNTVHIYEHLVPKTRNAAYLCWGKENTEAPLRTASPPGIADDFVSHFEIKAFDACTNPYIGLASIIISGVDGLRKDLNLPKPVEGDSDVSGENLRSVPDSISESLIALGEDTLFSEVMSENLLTAIKGIRKMEVKNYCEPERDYNFYDQQIYKDPLKDIIFKF</sequence>
<dbReference type="PANTHER" id="PTHR43785">
    <property type="entry name" value="GAMMA-GLUTAMYLPUTRESCINE SYNTHETASE"/>
    <property type="match status" value="1"/>
</dbReference>
<comment type="caution">
    <text evidence="5">The sequence shown here is derived from an EMBL/GenBank/DDBJ whole genome shotgun (WGS) entry which is preliminary data.</text>
</comment>
<feature type="domain" description="GS catalytic" evidence="4">
    <location>
        <begin position="123"/>
        <end position="496"/>
    </location>
</feature>
<dbReference type="PANTHER" id="PTHR43785:SF8">
    <property type="entry name" value="TYPE-1 GLUTAMINE SYNTHETASE 1-LIKE ISOFORM X1"/>
    <property type="match status" value="1"/>
</dbReference>
<organism evidence="5 6">
    <name type="scientific">Solanum commersonii</name>
    <name type="common">Commerson's wild potato</name>
    <name type="synonym">Commerson's nightshade</name>
    <dbReference type="NCBI Taxonomy" id="4109"/>
    <lineage>
        <taxon>Eukaryota</taxon>
        <taxon>Viridiplantae</taxon>
        <taxon>Streptophyta</taxon>
        <taxon>Embryophyta</taxon>
        <taxon>Tracheophyta</taxon>
        <taxon>Spermatophyta</taxon>
        <taxon>Magnoliopsida</taxon>
        <taxon>eudicotyledons</taxon>
        <taxon>Gunneridae</taxon>
        <taxon>Pentapetalae</taxon>
        <taxon>asterids</taxon>
        <taxon>lamiids</taxon>
        <taxon>Solanales</taxon>
        <taxon>Solanaceae</taxon>
        <taxon>Solanoideae</taxon>
        <taxon>Solaneae</taxon>
        <taxon>Solanum</taxon>
    </lineage>
</organism>
<dbReference type="GO" id="GO:0004356">
    <property type="term" value="F:glutamine synthetase activity"/>
    <property type="evidence" value="ECO:0007669"/>
    <property type="project" value="InterPro"/>
</dbReference>
<gene>
    <name evidence="5" type="ORF">H5410_053704</name>
</gene>
<dbReference type="InterPro" id="IPR008146">
    <property type="entry name" value="Gln_synth_cat_dom"/>
</dbReference>
<evidence type="ECO:0000313" key="6">
    <source>
        <dbReference type="Proteomes" id="UP000824120"/>
    </source>
</evidence>
<dbReference type="Gene3D" id="3.30.590.10">
    <property type="entry name" value="Glutamine synthetase/guanido kinase, catalytic domain"/>
    <property type="match status" value="1"/>
</dbReference>
<dbReference type="Pfam" id="PF00120">
    <property type="entry name" value="Gln-synt_C"/>
    <property type="match status" value="2"/>
</dbReference>
<evidence type="ECO:0000256" key="2">
    <source>
        <dbReference type="PROSITE-ProRule" id="PRU01331"/>
    </source>
</evidence>
<evidence type="ECO:0000259" key="4">
    <source>
        <dbReference type="PROSITE" id="PS51987"/>
    </source>
</evidence>
<proteinExistence type="inferred from homology"/>
<accession>A0A9J5X6L5</accession>
<protein>
    <recommendedName>
        <fullName evidence="4">GS catalytic domain-containing protein</fullName>
    </recommendedName>
</protein>
<dbReference type="Gene3D" id="3.10.20.70">
    <property type="entry name" value="Glutamine synthetase, N-terminal domain"/>
    <property type="match status" value="1"/>
</dbReference>
<dbReference type="InterPro" id="IPR036651">
    <property type="entry name" value="Gln_synt_N_sf"/>
</dbReference>
<reference evidence="5 6" key="1">
    <citation type="submission" date="2020-09" db="EMBL/GenBank/DDBJ databases">
        <title>De no assembly of potato wild relative species, Solanum commersonii.</title>
        <authorList>
            <person name="Cho K."/>
        </authorList>
    </citation>
    <scope>NUCLEOTIDE SEQUENCE [LARGE SCALE GENOMIC DNA]</scope>
    <source>
        <strain evidence="5">LZ3.2</strain>
        <tissue evidence="5">Leaf</tissue>
    </source>
</reference>